<reference evidence="2 3" key="1">
    <citation type="submission" date="2022-05" db="EMBL/GenBank/DDBJ databases">
        <authorList>
            <consortium name="Genoscope - CEA"/>
            <person name="William W."/>
        </authorList>
    </citation>
    <scope>NUCLEOTIDE SEQUENCE [LARGE SCALE GENOMIC DNA]</scope>
</reference>
<keyword evidence="3" id="KW-1185">Reference proteome</keyword>
<gene>
    <name evidence="2" type="ORF">PLOB_00031031</name>
</gene>
<dbReference type="CDD" id="cd21451">
    <property type="entry name" value="DLC-like_TCTEX1D"/>
    <property type="match status" value="1"/>
</dbReference>
<dbReference type="EMBL" id="CALNXK010000004">
    <property type="protein sequence ID" value="CAH3036523.1"/>
    <property type="molecule type" value="Genomic_DNA"/>
</dbReference>
<protein>
    <submittedName>
        <fullName evidence="2">Uncharacterized protein</fullName>
    </submittedName>
</protein>
<dbReference type="Gene3D" id="3.30.1140.40">
    <property type="entry name" value="Tctex-1"/>
    <property type="match status" value="1"/>
</dbReference>
<evidence type="ECO:0000313" key="2">
    <source>
        <dbReference type="EMBL" id="CAH3036523.1"/>
    </source>
</evidence>
<dbReference type="Pfam" id="PF03645">
    <property type="entry name" value="Tctex-1"/>
    <property type="match status" value="1"/>
</dbReference>
<accession>A0ABN8MZ41</accession>
<dbReference type="Proteomes" id="UP001159405">
    <property type="component" value="Unassembled WGS sequence"/>
</dbReference>
<comment type="similarity">
    <text evidence="1">Belongs to the dynein light chain Tctex-type family.</text>
</comment>
<comment type="caution">
    <text evidence="2">The sequence shown here is derived from an EMBL/GenBank/DDBJ whole genome shotgun (WGS) entry which is preliminary data.</text>
</comment>
<dbReference type="InterPro" id="IPR005334">
    <property type="entry name" value="Tctex-1-like"/>
</dbReference>
<proteinExistence type="inferred from homology"/>
<organism evidence="2 3">
    <name type="scientific">Porites lobata</name>
    <dbReference type="NCBI Taxonomy" id="104759"/>
    <lineage>
        <taxon>Eukaryota</taxon>
        <taxon>Metazoa</taxon>
        <taxon>Cnidaria</taxon>
        <taxon>Anthozoa</taxon>
        <taxon>Hexacorallia</taxon>
        <taxon>Scleractinia</taxon>
        <taxon>Fungiina</taxon>
        <taxon>Poritidae</taxon>
        <taxon>Porites</taxon>
    </lineage>
</organism>
<dbReference type="InterPro" id="IPR038586">
    <property type="entry name" value="Tctex-1-like_sf"/>
</dbReference>
<evidence type="ECO:0000256" key="1">
    <source>
        <dbReference type="ARBA" id="ARBA00005361"/>
    </source>
</evidence>
<name>A0ABN8MZ41_9CNID</name>
<sequence>MCCRCVKANCIMNEKMADYGIKDAGEKGCNHSDEEFEITLKITPVLKFASGPAQSLQFDFNKNLLELQRPINLELVTQTNKLQSNVENEEITKAEKSEVKTQKGKVKNTKFDGSLESKTTVEKFVMLPAESSPKSRRSLLRTLSNPDAVVKELSPRPGRRLSDPAVPCEKSLAKSSFDAQSSLRKLRPYLKRKAASRIQLLGKVSSSAGCKRNDGGNKGRLAKRMYPSLGKAFEQLVHIERRGSDPSDRLSQNVSSSVNTVNDYEVAINDYSNQIHGLAVNLEKLDASNNAEFEEISEDSRKAYRRQKAKDDNNYVENCFKAEDIHLQEILEEVLRSHLLTMEDYSPPSCDRASRSICKIVTRLLGGAVHGTHDGQRKLACVVYIGAVRDEGIQMAAQALWCPEEDTFAAASFRNESVCGMAVMIATPTR</sequence>
<evidence type="ECO:0000313" key="3">
    <source>
        <dbReference type="Proteomes" id="UP001159405"/>
    </source>
</evidence>